<dbReference type="Proteomes" id="UP000466931">
    <property type="component" value="Chromosome"/>
</dbReference>
<proteinExistence type="predicted"/>
<accession>A0A7I7Y1E5</accession>
<reference evidence="1" key="2">
    <citation type="submission" date="2020-02" db="EMBL/GenBank/DDBJ databases">
        <authorList>
            <person name="Matsumoto Y."/>
            <person name="Motooka D."/>
            <person name="Nakamura S."/>
        </authorList>
    </citation>
    <scope>NUCLEOTIDE SEQUENCE</scope>
    <source>
        <strain evidence="1">JCM 13671</strain>
    </source>
</reference>
<gene>
    <name evidence="1" type="ORF">MCNF_40530</name>
</gene>
<dbReference type="OrthoDB" id="4412570at2"/>
<keyword evidence="2" id="KW-1185">Reference proteome</keyword>
<dbReference type="Pfam" id="PF10783">
    <property type="entry name" value="DUF2599"/>
    <property type="match status" value="1"/>
</dbReference>
<dbReference type="RefSeq" id="WP_085156028.1">
    <property type="nucleotide sequence ID" value="NZ_AP022612.1"/>
</dbReference>
<protein>
    <submittedName>
        <fullName evidence="1">Uncharacterized protein</fullName>
    </submittedName>
</protein>
<dbReference type="EMBL" id="AP022612">
    <property type="protein sequence ID" value="BBZ35448.1"/>
    <property type="molecule type" value="Genomic_DNA"/>
</dbReference>
<organism evidence="1 2">
    <name type="scientific">Mycolicibacterium confluentis</name>
    <dbReference type="NCBI Taxonomy" id="28047"/>
    <lineage>
        <taxon>Bacteria</taxon>
        <taxon>Bacillati</taxon>
        <taxon>Actinomycetota</taxon>
        <taxon>Actinomycetes</taxon>
        <taxon>Mycobacteriales</taxon>
        <taxon>Mycobacteriaceae</taxon>
        <taxon>Mycolicibacterium</taxon>
    </lineage>
</organism>
<sequence length="132" mass="14258">MRRLLAAVAVAATALLSAAPAHAGDTSLVDHTEWVKWGDLSSLRVYPTQAARAEAAQLGTMSIGQTAWEQVLAQAPDADLPGMREQFLCHWQLAEFAQPGKTSWNLEPWRPEVDAATMIETGCNPGGTEEPF</sequence>
<evidence type="ECO:0000313" key="1">
    <source>
        <dbReference type="EMBL" id="BBZ35448.1"/>
    </source>
</evidence>
<name>A0A7I7Y1E5_9MYCO</name>
<evidence type="ECO:0000313" key="2">
    <source>
        <dbReference type="Proteomes" id="UP000466931"/>
    </source>
</evidence>
<dbReference type="InterPro" id="IPR019719">
    <property type="entry name" value="DUF2599"/>
</dbReference>
<reference evidence="1" key="1">
    <citation type="journal article" date="2019" name="Emerg. Microbes Infect.">
        <title>Comprehensive subspecies identification of 175 nontuberculous mycobacteria species based on 7547 genomic profiles.</title>
        <authorList>
            <person name="Matsumoto Y."/>
            <person name="Kinjo T."/>
            <person name="Motooka D."/>
            <person name="Nabeya D."/>
            <person name="Jung N."/>
            <person name="Uechi K."/>
            <person name="Horii T."/>
            <person name="Iida T."/>
            <person name="Fujita J."/>
            <person name="Nakamura S."/>
        </authorList>
    </citation>
    <scope>NUCLEOTIDE SEQUENCE [LARGE SCALE GENOMIC DNA]</scope>
    <source>
        <strain evidence="1">JCM 13671</strain>
    </source>
</reference>
<dbReference type="AlphaFoldDB" id="A0A7I7Y1E5"/>